<dbReference type="Pfam" id="PF00175">
    <property type="entry name" value="NAD_binding_1"/>
    <property type="match status" value="1"/>
</dbReference>
<organism evidence="16 17">
    <name type="scientific">Monosporascus cannonballus</name>
    <dbReference type="NCBI Taxonomy" id="155416"/>
    <lineage>
        <taxon>Eukaryota</taxon>
        <taxon>Fungi</taxon>
        <taxon>Dikarya</taxon>
        <taxon>Ascomycota</taxon>
        <taxon>Pezizomycotina</taxon>
        <taxon>Sordariomycetes</taxon>
        <taxon>Xylariomycetidae</taxon>
        <taxon>Xylariales</taxon>
        <taxon>Xylariales incertae sedis</taxon>
        <taxon>Monosporascus</taxon>
    </lineage>
</organism>
<dbReference type="InterPro" id="IPR029039">
    <property type="entry name" value="Flavoprotein-like_sf"/>
</dbReference>
<evidence type="ECO:0000259" key="15">
    <source>
        <dbReference type="PROSITE" id="PS51384"/>
    </source>
</evidence>
<protein>
    <recommendedName>
        <fullName evidence="18">NADPH--cytochrome P450 reductase</fullName>
    </recommendedName>
</protein>
<evidence type="ECO:0008006" key="18">
    <source>
        <dbReference type="Google" id="ProtNLM"/>
    </source>
</evidence>
<dbReference type="CDD" id="cd06206">
    <property type="entry name" value="bifunctional_CYPOR"/>
    <property type="match status" value="1"/>
</dbReference>
<dbReference type="Gene3D" id="2.40.30.10">
    <property type="entry name" value="Translation factors"/>
    <property type="match status" value="1"/>
</dbReference>
<dbReference type="Gene3D" id="1.20.990.10">
    <property type="entry name" value="NADPH-cytochrome p450 Reductase, Chain A, domain 3"/>
    <property type="match status" value="1"/>
</dbReference>
<dbReference type="Pfam" id="PF00067">
    <property type="entry name" value="p450"/>
    <property type="match status" value="1"/>
</dbReference>
<dbReference type="PRINTS" id="PR00371">
    <property type="entry name" value="FPNCR"/>
</dbReference>
<dbReference type="Proteomes" id="UP000294003">
    <property type="component" value="Unassembled WGS sequence"/>
</dbReference>
<dbReference type="EMBL" id="QJNS01000019">
    <property type="protein sequence ID" value="RYO93247.1"/>
    <property type="molecule type" value="Genomic_DNA"/>
</dbReference>
<sequence length="947" mass="105415">MASVTGSSPPDEPNWGIAHRILMPAFGPMSIRSMFDDMHDIATQLCMKWARYGPHYPIAVTDDFTRFALDTIALCSMGYRFNSYYTTEMHPFIEAMGEFLSESGRRPGRPPIPSWFYRNQDAKYFEDIKVMQETAQGVLKARKEANERGENGRKDLLQAMFEGVDPKTGQRMTDDSIIDNLITFLIAGHETTSGMLSFAFYQLLKHPDAYRKAQEEVDSVVGKKKITVEHVTKLPYIAAGATCFLFLEMAHRDPAVYGSDANEFKPERMLDESFNSLPKNAWKPFGNGSRACIGRPFAWQEAILVMAMLLQNFNFVLDDPNYNLRLKQTLTIKPHNFQMRAILRDGLTATQLERRLAGEDAPKEAQKSASAAGVSADGSLKKITILYGSNSGTCESLAQRLASDAPNHGFVAETVDCLDVANGKLPCDQPVIIVTASYEGQPPDNAGHFMSWLENIKDDTTLNGVRYAVFGCGHHDWAQTFFRIPKLVDAKLEQAGAERLVQIGLADAADSDMFSNFENWEDETLWPSLKKQYDIGDKKGSTQSGTVDTVVTSPRTNGVRQDVNEALVCETRVLTAEGEPAKKHIELKLPSDITYTAGDYVAVLPFNNKESIQRAMRRFRLPWDAYITVKTDSKLTVPTNTPISANELLSAYVELSQPATKRNILTLAEAAEDSTERDALKMLANSEEGSRASLLDLLEKYPSIELPLGSFITMLPPMRVRQYSISSSPLWDPTRVTLTFSVLNAPSTTGSGKHLGVASNYLNSLGHGDKVHISVRSSHAAFHLPREPESVPIICVAAGTGLAPFRGFIQERATMCAAGRKLAPALLFFGCREPGRDDLYADELAEWEAAGAVTVVRAYSRRPELSGGARHVQDAIALREREFQDLWARGAKLYICGSRAVGRGVRDVCVRMRVEEERRNGREVSQEEAEKWWEELRNTRYATDVFD</sequence>
<dbReference type="Gene3D" id="3.40.50.360">
    <property type="match status" value="1"/>
</dbReference>
<evidence type="ECO:0000313" key="17">
    <source>
        <dbReference type="Proteomes" id="UP000294003"/>
    </source>
</evidence>
<dbReference type="InterPro" id="IPR017972">
    <property type="entry name" value="Cyt_P450_CS"/>
</dbReference>
<comment type="caution">
    <text evidence="16">The sequence shown here is derived from an EMBL/GenBank/DDBJ whole genome shotgun (WGS) entry which is preliminary data.</text>
</comment>
<gene>
    <name evidence="16" type="ORF">DL762_001196</name>
</gene>
<keyword evidence="7" id="KW-0288">FMN</keyword>
<evidence type="ECO:0000256" key="1">
    <source>
        <dbReference type="ARBA" id="ARBA00001917"/>
    </source>
</evidence>
<evidence type="ECO:0000256" key="2">
    <source>
        <dbReference type="ARBA" id="ARBA00001971"/>
    </source>
</evidence>
<dbReference type="InterPro" id="IPR039261">
    <property type="entry name" value="FNR_nucleotide-bd"/>
</dbReference>
<reference evidence="16 17" key="1">
    <citation type="submission" date="2018-06" db="EMBL/GenBank/DDBJ databases">
        <title>Complete Genomes of Monosporascus.</title>
        <authorList>
            <person name="Robinson A.J."/>
            <person name="Natvig D.O."/>
        </authorList>
    </citation>
    <scope>NUCLEOTIDE SEQUENCE [LARGE SCALE GENOMIC DNA]</scope>
    <source>
        <strain evidence="16 17">CBS 609.92</strain>
    </source>
</reference>
<dbReference type="PROSITE" id="PS50902">
    <property type="entry name" value="FLAVODOXIN_LIKE"/>
    <property type="match status" value="1"/>
</dbReference>
<evidence type="ECO:0000256" key="7">
    <source>
        <dbReference type="ARBA" id="ARBA00022643"/>
    </source>
</evidence>
<dbReference type="InterPro" id="IPR036396">
    <property type="entry name" value="Cyt_P450_sf"/>
</dbReference>
<dbReference type="InterPro" id="IPR008254">
    <property type="entry name" value="Flavodoxin/NO_synth"/>
</dbReference>
<accession>A0ABY0HH22</accession>
<dbReference type="PROSITE" id="PS00086">
    <property type="entry name" value="CYTOCHROME_P450"/>
    <property type="match status" value="1"/>
</dbReference>
<evidence type="ECO:0000256" key="3">
    <source>
        <dbReference type="ARBA" id="ARBA00001974"/>
    </source>
</evidence>
<dbReference type="PRINTS" id="PR00369">
    <property type="entry name" value="FLAVODOXIN"/>
</dbReference>
<feature type="domain" description="FAD-binding FR-type" evidence="15">
    <location>
        <begin position="561"/>
        <end position="785"/>
    </location>
</feature>
<keyword evidence="9" id="KW-0274">FAD</keyword>
<comment type="similarity">
    <text evidence="4">In the N-terminal section; belongs to the cytochrome P450 family.</text>
</comment>
<evidence type="ECO:0000259" key="14">
    <source>
        <dbReference type="PROSITE" id="PS50902"/>
    </source>
</evidence>
<dbReference type="InterPro" id="IPR017938">
    <property type="entry name" value="Riboflavin_synthase-like_b-brl"/>
</dbReference>
<dbReference type="PROSITE" id="PS51384">
    <property type="entry name" value="FAD_FR"/>
    <property type="match status" value="1"/>
</dbReference>
<dbReference type="PANTHER" id="PTHR19384">
    <property type="entry name" value="NITRIC OXIDE SYNTHASE-RELATED"/>
    <property type="match status" value="1"/>
</dbReference>
<dbReference type="InterPro" id="IPR001709">
    <property type="entry name" value="Flavoprot_Pyr_Nucl_cyt_Rdtase"/>
</dbReference>
<keyword evidence="10" id="KW-0521">NADP</keyword>
<dbReference type="CDD" id="cd11068">
    <property type="entry name" value="CYP120A1"/>
    <property type="match status" value="1"/>
</dbReference>
<dbReference type="Gene3D" id="1.10.630.10">
    <property type="entry name" value="Cytochrome P450"/>
    <property type="match status" value="1"/>
</dbReference>
<evidence type="ECO:0000256" key="10">
    <source>
        <dbReference type="ARBA" id="ARBA00022857"/>
    </source>
</evidence>
<comment type="cofactor">
    <cofactor evidence="1">
        <name>FMN</name>
        <dbReference type="ChEBI" id="CHEBI:58210"/>
    </cofactor>
</comment>
<evidence type="ECO:0000256" key="12">
    <source>
        <dbReference type="ARBA" id="ARBA00023004"/>
    </source>
</evidence>
<dbReference type="InterPro" id="IPR001094">
    <property type="entry name" value="Flavdoxin-like"/>
</dbReference>
<dbReference type="InterPro" id="IPR017927">
    <property type="entry name" value="FAD-bd_FR_type"/>
</dbReference>
<keyword evidence="8" id="KW-0479">Metal-binding</keyword>
<dbReference type="SUPFAM" id="SSF48264">
    <property type="entry name" value="Cytochrome P450"/>
    <property type="match status" value="1"/>
</dbReference>
<evidence type="ECO:0000313" key="16">
    <source>
        <dbReference type="EMBL" id="RYO93247.1"/>
    </source>
</evidence>
<proteinExistence type="inferred from homology"/>
<evidence type="ECO:0000256" key="9">
    <source>
        <dbReference type="ARBA" id="ARBA00022827"/>
    </source>
</evidence>
<dbReference type="Pfam" id="PF00258">
    <property type="entry name" value="Flavodoxin_1"/>
    <property type="match status" value="1"/>
</dbReference>
<dbReference type="InterPro" id="IPR001128">
    <property type="entry name" value="Cyt_P450"/>
</dbReference>
<dbReference type="Gene3D" id="3.40.50.80">
    <property type="entry name" value="Nucleotide-binding domain of ferredoxin-NADP reductase (FNR) module"/>
    <property type="match status" value="1"/>
</dbReference>
<dbReference type="InterPro" id="IPR003097">
    <property type="entry name" value="CysJ-like_FAD-binding"/>
</dbReference>
<dbReference type="SUPFAM" id="SSF63380">
    <property type="entry name" value="Riboflavin synthase domain-like"/>
    <property type="match status" value="1"/>
</dbReference>
<evidence type="ECO:0000256" key="13">
    <source>
        <dbReference type="ARBA" id="ARBA00049342"/>
    </source>
</evidence>
<comment type="cofactor">
    <cofactor evidence="2">
        <name>heme</name>
        <dbReference type="ChEBI" id="CHEBI:30413"/>
    </cofactor>
</comment>
<evidence type="ECO:0000256" key="5">
    <source>
        <dbReference type="ARBA" id="ARBA00022448"/>
    </source>
</evidence>
<name>A0ABY0HH22_9PEZI</name>
<keyword evidence="5" id="KW-0813">Transport</keyword>
<keyword evidence="17" id="KW-1185">Reference proteome</keyword>
<dbReference type="SUPFAM" id="SSF52343">
    <property type="entry name" value="Ferredoxin reductase-like, C-terminal NADP-linked domain"/>
    <property type="match status" value="1"/>
</dbReference>
<keyword evidence="11" id="KW-0560">Oxidoreductase</keyword>
<evidence type="ECO:0000256" key="8">
    <source>
        <dbReference type="ARBA" id="ARBA00022723"/>
    </source>
</evidence>
<keyword evidence="6" id="KW-0285">Flavoprotein</keyword>
<comment type="cofactor">
    <cofactor evidence="3">
        <name>FAD</name>
        <dbReference type="ChEBI" id="CHEBI:57692"/>
    </cofactor>
</comment>
<dbReference type="Pfam" id="PF00667">
    <property type="entry name" value="FAD_binding_1"/>
    <property type="match status" value="1"/>
</dbReference>
<dbReference type="SUPFAM" id="SSF52218">
    <property type="entry name" value="Flavoproteins"/>
    <property type="match status" value="1"/>
</dbReference>
<dbReference type="InterPro" id="IPR023173">
    <property type="entry name" value="NADPH_Cyt_P450_Rdtase_alpha"/>
</dbReference>
<dbReference type="PANTHER" id="PTHR19384:SF127">
    <property type="entry name" value="BIFUNCTIONAL CYTOCHROME P450_NADPH--P450 REDUCTASE"/>
    <property type="match status" value="1"/>
</dbReference>
<evidence type="ECO:0000256" key="4">
    <source>
        <dbReference type="ARBA" id="ARBA00010018"/>
    </source>
</evidence>
<comment type="catalytic activity">
    <reaction evidence="13">
        <text>2 oxidized [cytochrome P450] + NADPH = 2 reduced [cytochrome P450] + NADP(+) + H(+)</text>
        <dbReference type="Rhea" id="RHEA:24040"/>
        <dbReference type="Rhea" id="RHEA-COMP:14627"/>
        <dbReference type="Rhea" id="RHEA-COMP:14628"/>
        <dbReference type="ChEBI" id="CHEBI:15378"/>
        <dbReference type="ChEBI" id="CHEBI:55376"/>
        <dbReference type="ChEBI" id="CHEBI:57783"/>
        <dbReference type="ChEBI" id="CHEBI:58349"/>
        <dbReference type="ChEBI" id="CHEBI:60344"/>
        <dbReference type="EC" id="1.6.2.4"/>
    </reaction>
</comment>
<keyword evidence="12" id="KW-0408">Iron</keyword>
<dbReference type="InterPro" id="IPR001433">
    <property type="entry name" value="OxRdtase_FAD/NAD-bd"/>
</dbReference>
<evidence type="ECO:0000256" key="11">
    <source>
        <dbReference type="ARBA" id="ARBA00023002"/>
    </source>
</evidence>
<evidence type="ECO:0000256" key="6">
    <source>
        <dbReference type="ARBA" id="ARBA00022630"/>
    </source>
</evidence>
<feature type="domain" description="Flavodoxin-like" evidence="14">
    <location>
        <begin position="383"/>
        <end position="525"/>
    </location>
</feature>